<dbReference type="EMBL" id="CP028136">
    <property type="protein sequence ID" value="AVR45685.1"/>
    <property type="molecule type" value="Genomic_DNA"/>
</dbReference>
<feature type="transmembrane region" description="Helical" evidence="2">
    <location>
        <begin position="95"/>
        <end position="115"/>
    </location>
</feature>
<protein>
    <submittedName>
        <fullName evidence="3">Uncharacterized protein</fullName>
    </submittedName>
</protein>
<dbReference type="OrthoDB" id="9779074at2"/>
<keyword evidence="2" id="KW-0812">Transmembrane</keyword>
<reference evidence="4" key="1">
    <citation type="submission" date="2018-03" db="EMBL/GenBank/DDBJ databases">
        <title>Gramella fulva sp. nov., isolated from a dry surface of tidal flat.</title>
        <authorList>
            <person name="Hwang S.H."/>
            <person name="Hwang W.M."/>
            <person name="Kang K."/>
            <person name="Ahn T.-Y."/>
        </authorList>
    </citation>
    <scope>NUCLEOTIDE SEQUENCE [LARGE SCALE GENOMIC DNA]</scope>
    <source>
        <strain evidence="4">SH35</strain>
    </source>
</reference>
<dbReference type="SUPFAM" id="SSF48452">
    <property type="entry name" value="TPR-like"/>
    <property type="match status" value="2"/>
</dbReference>
<dbReference type="Proteomes" id="UP000241507">
    <property type="component" value="Chromosome"/>
</dbReference>
<keyword evidence="1" id="KW-0802">TPR repeat</keyword>
<proteinExistence type="predicted"/>
<feature type="transmembrane region" description="Helical" evidence="2">
    <location>
        <begin position="20"/>
        <end position="40"/>
    </location>
</feature>
<dbReference type="InterPro" id="IPR011990">
    <property type="entry name" value="TPR-like_helical_dom_sf"/>
</dbReference>
<dbReference type="KEGG" id="grs:C7S20_10695"/>
<gene>
    <name evidence="3" type="ORF">C7S20_10695</name>
</gene>
<dbReference type="PANTHER" id="PTHR12558:SF13">
    <property type="entry name" value="CELL DIVISION CYCLE PROTEIN 27 HOMOLOG"/>
    <property type="match status" value="1"/>
</dbReference>
<dbReference type="PANTHER" id="PTHR12558">
    <property type="entry name" value="CELL DIVISION CYCLE 16,23,27"/>
    <property type="match status" value="1"/>
</dbReference>
<feature type="repeat" description="TPR" evidence="1">
    <location>
        <begin position="427"/>
        <end position="460"/>
    </location>
</feature>
<accession>A0A2R3Z5Z8</accession>
<dbReference type="NCBIfam" id="NF047558">
    <property type="entry name" value="TPR_END_plus"/>
    <property type="match status" value="1"/>
</dbReference>
<feature type="transmembrane region" description="Helical" evidence="2">
    <location>
        <begin position="46"/>
        <end position="68"/>
    </location>
</feature>
<sequence>MDFKNYFKELKRRNVFKAAIAYLVVSWIVIQVISILFPLFKIPGAFQKGIVIILAVGFPVWLIFAWIYELTPDGLKKTEKVAQERSITHETSNKFNKIIIGALVVAIILLGANLYSNYTKNDEKPQANVTANNNSETTDKEEKSIAVLAFDDMSPKKDQEYFSDGISEEILNYLAKNPDLEVISRTSSFYFKDKEATTKEIGQKLHVNYLLEGSVRKAGDMVRITAQLINISTGIHIWSETYDRKLDDIFKIQDDIAAAVSKKLEASLLGEKISETNTKAYTLYLQAKHLYNLRTEESMKKALELLKQATNIDSKYAPSWALMSGIYRFLGYNASALPHEKAYELGTKAAKKAIEIDPSYAKGYMGLANFNLAQFDFKKAKQNTEKALQLAPNDPVVLSRSGMMTFSSILKMIENTKKSMKLDPLYYPNYYNLGLLYYWEGNNQKALEYFDQYEEYQPGAMGLNYLKTLALLAEGRTQEALATIEKEPYPFFKAYGKIKSLYQAGKKEEASALFKDLRKNYPKEAANIADIYAFMGNREKTFEWLEKAVKIKDPTITEAVYYPTFNKFHDDPRWQQLLEEMGVPEDNGIPGYKN</sequence>
<keyword evidence="2" id="KW-1133">Transmembrane helix</keyword>
<name>A0A2R3Z5Z8_9FLAO</name>
<dbReference type="Pfam" id="PF13181">
    <property type="entry name" value="TPR_8"/>
    <property type="match status" value="2"/>
</dbReference>
<evidence type="ECO:0000256" key="2">
    <source>
        <dbReference type="SAM" id="Phobius"/>
    </source>
</evidence>
<evidence type="ECO:0000313" key="4">
    <source>
        <dbReference type="Proteomes" id="UP000241507"/>
    </source>
</evidence>
<dbReference type="RefSeq" id="WP_107012462.1">
    <property type="nucleotide sequence ID" value="NZ_CP028136.1"/>
</dbReference>
<organism evidence="3 4">
    <name type="scientific">Christiangramia fulva</name>
    <dbReference type="NCBI Taxonomy" id="2126553"/>
    <lineage>
        <taxon>Bacteria</taxon>
        <taxon>Pseudomonadati</taxon>
        <taxon>Bacteroidota</taxon>
        <taxon>Flavobacteriia</taxon>
        <taxon>Flavobacteriales</taxon>
        <taxon>Flavobacteriaceae</taxon>
        <taxon>Christiangramia</taxon>
    </lineage>
</organism>
<keyword evidence="4" id="KW-1185">Reference proteome</keyword>
<keyword evidence="2" id="KW-0472">Membrane</keyword>
<dbReference type="SMART" id="SM00028">
    <property type="entry name" value="TPR"/>
    <property type="match status" value="4"/>
</dbReference>
<dbReference type="Gene3D" id="1.25.40.10">
    <property type="entry name" value="Tetratricopeptide repeat domain"/>
    <property type="match status" value="3"/>
</dbReference>
<dbReference type="Gene3D" id="3.40.50.10610">
    <property type="entry name" value="ABC-type transport auxiliary lipoprotein component"/>
    <property type="match status" value="1"/>
</dbReference>
<dbReference type="PROSITE" id="PS50005">
    <property type="entry name" value="TPR"/>
    <property type="match status" value="2"/>
</dbReference>
<dbReference type="AlphaFoldDB" id="A0A2R3Z5Z8"/>
<dbReference type="InterPro" id="IPR019734">
    <property type="entry name" value="TPR_rpt"/>
</dbReference>
<evidence type="ECO:0000313" key="3">
    <source>
        <dbReference type="EMBL" id="AVR45685.1"/>
    </source>
</evidence>
<feature type="repeat" description="TPR" evidence="1">
    <location>
        <begin position="361"/>
        <end position="394"/>
    </location>
</feature>
<evidence type="ECO:0000256" key="1">
    <source>
        <dbReference type="PROSITE-ProRule" id="PRU00339"/>
    </source>
</evidence>